<sequence>MPIIEGFCSTPHLDNQRHVVELGALAPLPGHVPLLYRHDASKVAGTIELLEYRDGGLWCQARIDDEQYLKGMTHLSACFTVFEHKFVDQYTEKQRRVISKARLDEISLTNNPGNSACTIIIKQADGIGPFHEALIAKVNKMRELTQCLASIQR</sequence>
<dbReference type="AlphaFoldDB" id="A0A1I3VEZ0"/>
<evidence type="ECO:0000313" key="5">
    <source>
        <dbReference type="EMBL" id="SFJ93710.1"/>
    </source>
</evidence>
<organism evidence="5 6">
    <name type="scientific">Neomesorhizobium albiziae</name>
    <dbReference type="NCBI Taxonomy" id="335020"/>
    <lineage>
        <taxon>Bacteria</taxon>
        <taxon>Pseudomonadati</taxon>
        <taxon>Pseudomonadota</taxon>
        <taxon>Alphaproteobacteria</taxon>
        <taxon>Hyphomicrobiales</taxon>
        <taxon>Phyllobacteriaceae</taxon>
        <taxon>Neomesorhizobium</taxon>
    </lineage>
</organism>
<evidence type="ECO:0000313" key="6">
    <source>
        <dbReference type="Proteomes" id="UP000323300"/>
    </source>
</evidence>
<evidence type="ECO:0000256" key="2">
    <source>
        <dbReference type="ARBA" id="ARBA00022670"/>
    </source>
</evidence>
<protein>
    <submittedName>
        <fullName evidence="5">Prohead serine protease</fullName>
    </submittedName>
</protein>
<keyword evidence="3" id="KW-0378">Hydrolase</keyword>
<dbReference type="GO" id="GO:0008233">
    <property type="term" value="F:peptidase activity"/>
    <property type="evidence" value="ECO:0007669"/>
    <property type="project" value="UniProtKB-KW"/>
</dbReference>
<accession>A0A1I3VEZ0</accession>
<dbReference type="EMBL" id="FOSL01000001">
    <property type="protein sequence ID" value="SFJ93710.1"/>
    <property type="molecule type" value="Genomic_DNA"/>
</dbReference>
<dbReference type="GO" id="GO:0006508">
    <property type="term" value="P:proteolysis"/>
    <property type="evidence" value="ECO:0007669"/>
    <property type="project" value="UniProtKB-KW"/>
</dbReference>
<keyword evidence="1" id="KW-1188">Viral release from host cell</keyword>
<dbReference type="Pfam" id="PF04586">
    <property type="entry name" value="Peptidase_S78"/>
    <property type="match status" value="1"/>
</dbReference>
<proteinExistence type="predicted"/>
<dbReference type="Proteomes" id="UP000323300">
    <property type="component" value="Unassembled WGS sequence"/>
</dbReference>
<name>A0A1I3VEZ0_9HYPH</name>
<keyword evidence="2 5" id="KW-0645">Protease</keyword>
<dbReference type="RefSeq" id="WP_149757729.1">
    <property type="nucleotide sequence ID" value="NZ_BSPE01000002.1"/>
</dbReference>
<evidence type="ECO:0000256" key="1">
    <source>
        <dbReference type="ARBA" id="ARBA00022612"/>
    </source>
</evidence>
<dbReference type="InterPro" id="IPR054613">
    <property type="entry name" value="Peptidase_S78_dom"/>
</dbReference>
<gene>
    <name evidence="5" type="ORF">SAMN04488498_101401</name>
</gene>
<keyword evidence="6" id="KW-1185">Reference proteome</keyword>
<evidence type="ECO:0000259" key="4">
    <source>
        <dbReference type="Pfam" id="PF04586"/>
    </source>
</evidence>
<evidence type="ECO:0000256" key="3">
    <source>
        <dbReference type="ARBA" id="ARBA00022801"/>
    </source>
</evidence>
<reference evidence="5 6" key="1">
    <citation type="submission" date="2016-10" db="EMBL/GenBank/DDBJ databases">
        <authorList>
            <person name="Varghese N."/>
            <person name="Submissions S."/>
        </authorList>
    </citation>
    <scope>NUCLEOTIDE SEQUENCE [LARGE SCALE GENOMIC DNA]</scope>
    <source>
        <strain evidence="5 6">DSM 21822</strain>
    </source>
</reference>
<dbReference type="SUPFAM" id="SSF50789">
    <property type="entry name" value="Herpes virus serine proteinase, assemblin"/>
    <property type="match status" value="1"/>
</dbReference>
<feature type="domain" description="Prohead serine protease" evidence="4">
    <location>
        <begin position="31"/>
        <end position="123"/>
    </location>
</feature>